<evidence type="ECO:0000256" key="3">
    <source>
        <dbReference type="ARBA" id="ARBA00022448"/>
    </source>
</evidence>
<organism evidence="15 16">
    <name type="scientific">Romanomermis culicivorax</name>
    <name type="common">Nematode worm</name>
    <dbReference type="NCBI Taxonomy" id="13658"/>
    <lineage>
        <taxon>Eukaryota</taxon>
        <taxon>Metazoa</taxon>
        <taxon>Ecdysozoa</taxon>
        <taxon>Nematoda</taxon>
        <taxon>Enoplea</taxon>
        <taxon>Dorylaimia</taxon>
        <taxon>Mermithida</taxon>
        <taxon>Mermithoidea</taxon>
        <taxon>Mermithidae</taxon>
        <taxon>Romanomermis</taxon>
    </lineage>
</organism>
<keyword evidence="5" id="KW-0769">Symport</keyword>
<evidence type="ECO:0000313" key="15">
    <source>
        <dbReference type="Proteomes" id="UP000887565"/>
    </source>
</evidence>
<keyword evidence="6" id="KW-0530">Neurotransmitter biosynthesis</keyword>
<name>A0A915HT53_ROMCU</name>
<comment type="subcellular location">
    <subcellularLocation>
        <location evidence="1">Membrane</location>
        <topology evidence="1">Multi-pass membrane protein</topology>
    </subcellularLocation>
</comment>
<evidence type="ECO:0000256" key="1">
    <source>
        <dbReference type="ARBA" id="ARBA00004141"/>
    </source>
</evidence>
<sequence length="252" mass="28178">MISSCNTNVPYVAAYTDWDAIGYGYKNALENSQLILPLVLQHLTPTFVALLGLGAIAGGVMSSTDASVLSTSSMFCHNVYHAVLRPRATNKELLWVVRLGFLCAGALACFLAILDRSVYNLWVFCSDFVFVVIFPQFFLVLYCPFIEKYGYLAGTSAGFLVRIFGGEHSLGIPVVWKLPFYDFDQNRQLFPFKTFAAFSNLTVSLAVSSIITLVEKKKQKYDVTKQRNVEMRTGNWIVTSRKAGQESNPNFR</sequence>
<dbReference type="InterPro" id="IPR052244">
    <property type="entry name" value="Choline_transporter"/>
</dbReference>
<evidence type="ECO:0000313" key="16">
    <source>
        <dbReference type="WBParaSite" id="nRc.2.0.1.t05098-RA"/>
    </source>
</evidence>
<feature type="transmembrane region" description="Helical" evidence="14">
    <location>
        <begin position="149"/>
        <end position="175"/>
    </location>
</feature>
<dbReference type="InterPro" id="IPR038377">
    <property type="entry name" value="Na/Glc_symporter_sf"/>
</dbReference>
<evidence type="ECO:0000256" key="6">
    <source>
        <dbReference type="ARBA" id="ARBA00022979"/>
    </source>
</evidence>
<keyword evidence="10 14" id="KW-0472">Membrane</keyword>
<evidence type="ECO:0000256" key="12">
    <source>
        <dbReference type="ARBA" id="ARBA00023201"/>
    </source>
</evidence>
<keyword evidence="7 14" id="KW-1133">Transmembrane helix</keyword>
<comment type="similarity">
    <text evidence="2 13">Belongs to the sodium:solute symporter (SSF) (TC 2.A.21) family.</text>
</comment>
<evidence type="ECO:0000256" key="4">
    <source>
        <dbReference type="ARBA" id="ARBA00022692"/>
    </source>
</evidence>
<dbReference type="AlphaFoldDB" id="A0A915HT53"/>
<protein>
    <submittedName>
        <fullName evidence="16">High-affinity choline transporter 1</fullName>
    </submittedName>
</protein>
<evidence type="ECO:0000256" key="10">
    <source>
        <dbReference type="ARBA" id="ARBA00023136"/>
    </source>
</evidence>
<dbReference type="GO" id="GO:0005886">
    <property type="term" value="C:plasma membrane"/>
    <property type="evidence" value="ECO:0007669"/>
    <property type="project" value="TreeGrafter"/>
</dbReference>
<keyword evidence="3" id="KW-0813">Transport</keyword>
<evidence type="ECO:0000256" key="9">
    <source>
        <dbReference type="ARBA" id="ARBA00023065"/>
    </source>
</evidence>
<dbReference type="GO" id="GO:0005307">
    <property type="term" value="F:choline:sodium symporter activity"/>
    <property type="evidence" value="ECO:0007669"/>
    <property type="project" value="TreeGrafter"/>
</dbReference>
<dbReference type="Pfam" id="PF00474">
    <property type="entry name" value="SSF"/>
    <property type="match status" value="1"/>
</dbReference>
<dbReference type="PANTHER" id="PTHR45897">
    <property type="entry name" value="HIGH-AFFINITY CHOLINE TRANSPORTER 1"/>
    <property type="match status" value="1"/>
</dbReference>
<feature type="transmembrane region" description="Helical" evidence="14">
    <location>
        <begin position="93"/>
        <end position="113"/>
    </location>
</feature>
<dbReference type="Proteomes" id="UP000887565">
    <property type="component" value="Unplaced"/>
</dbReference>
<evidence type="ECO:0000256" key="11">
    <source>
        <dbReference type="ARBA" id="ARBA00023180"/>
    </source>
</evidence>
<dbReference type="WBParaSite" id="nRc.2.0.1.t05098-RA">
    <property type="protein sequence ID" value="nRc.2.0.1.t05098-RA"/>
    <property type="gene ID" value="nRc.2.0.1.g05098"/>
</dbReference>
<evidence type="ECO:0000256" key="2">
    <source>
        <dbReference type="ARBA" id="ARBA00006434"/>
    </source>
</evidence>
<keyword evidence="12" id="KW-0739">Sodium transport</keyword>
<feature type="transmembrane region" description="Helical" evidence="14">
    <location>
        <begin position="119"/>
        <end position="142"/>
    </location>
</feature>
<evidence type="ECO:0000256" key="8">
    <source>
        <dbReference type="ARBA" id="ARBA00023053"/>
    </source>
</evidence>
<dbReference type="InterPro" id="IPR001734">
    <property type="entry name" value="Na/solute_symporter"/>
</dbReference>
<evidence type="ECO:0000256" key="14">
    <source>
        <dbReference type="SAM" id="Phobius"/>
    </source>
</evidence>
<evidence type="ECO:0000256" key="5">
    <source>
        <dbReference type="ARBA" id="ARBA00022847"/>
    </source>
</evidence>
<dbReference type="GO" id="GO:0008292">
    <property type="term" value="P:acetylcholine biosynthetic process"/>
    <property type="evidence" value="ECO:0007669"/>
    <property type="project" value="TreeGrafter"/>
</dbReference>
<accession>A0A915HT53</accession>
<proteinExistence type="inferred from homology"/>
<keyword evidence="11" id="KW-0325">Glycoprotein</keyword>
<evidence type="ECO:0000256" key="13">
    <source>
        <dbReference type="RuleBase" id="RU362091"/>
    </source>
</evidence>
<keyword evidence="4 14" id="KW-0812">Transmembrane</keyword>
<evidence type="ECO:0000256" key="7">
    <source>
        <dbReference type="ARBA" id="ARBA00022989"/>
    </source>
</evidence>
<dbReference type="PANTHER" id="PTHR45897:SF4">
    <property type="entry name" value="HIGH-AFFINITY CHOLINE TRANSPORTER 1"/>
    <property type="match status" value="1"/>
</dbReference>
<keyword evidence="9" id="KW-0406">Ion transport</keyword>
<keyword evidence="8" id="KW-0915">Sodium</keyword>
<reference evidence="16" key="1">
    <citation type="submission" date="2022-11" db="UniProtKB">
        <authorList>
            <consortium name="WormBaseParasite"/>
        </authorList>
    </citation>
    <scope>IDENTIFICATION</scope>
</reference>
<dbReference type="Gene3D" id="1.20.1730.10">
    <property type="entry name" value="Sodium/glucose cotransporter"/>
    <property type="match status" value="1"/>
</dbReference>
<dbReference type="PROSITE" id="PS50283">
    <property type="entry name" value="NA_SOLUT_SYMP_3"/>
    <property type="match status" value="1"/>
</dbReference>
<feature type="transmembrane region" description="Helical" evidence="14">
    <location>
        <begin position="195"/>
        <end position="214"/>
    </location>
</feature>
<keyword evidence="15" id="KW-1185">Reference proteome</keyword>